<dbReference type="AlphaFoldDB" id="A0A7W6H216"/>
<comment type="caution">
    <text evidence="2">The sequence shown here is derived from an EMBL/GenBank/DDBJ whole genome shotgun (WGS) entry which is preliminary data.</text>
</comment>
<name>A0A7W6H216_9HYPH</name>
<evidence type="ECO:0000313" key="3">
    <source>
        <dbReference type="Proteomes" id="UP000542776"/>
    </source>
</evidence>
<dbReference type="EMBL" id="JACIEK010000001">
    <property type="protein sequence ID" value="MBB3996541.1"/>
    <property type="molecule type" value="Genomic_DNA"/>
</dbReference>
<dbReference type="RefSeq" id="WP_183197251.1">
    <property type="nucleotide sequence ID" value="NZ_JACIEK010000001.1"/>
</dbReference>
<evidence type="ECO:0000313" key="2">
    <source>
        <dbReference type="EMBL" id="MBB3996541.1"/>
    </source>
</evidence>
<keyword evidence="1" id="KW-0732">Signal</keyword>
<dbReference type="Proteomes" id="UP000542776">
    <property type="component" value="Unassembled WGS sequence"/>
</dbReference>
<gene>
    <name evidence="2" type="ORF">GGR04_000362</name>
</gene>
<accession>A0A7W6H216</accession>
<keyword evidence="3" id="KW-1185">Reference proteome</keyword>
<feature type="signal peptide" evidence="1">
    <location>
        <begin position="1"/>
        <end position="20"/>
    </location>
</feature>
<sequence>MVLRLSIMTATMAGFALGFAALVHSETRTPTPWAPSAGCYDQGAVCARPAGY</sequence>
<reference evidence="2 3" key="1">
    <citation type="submission" date="2020-08" db="EMBL/GenBank/DDBJ databases">
        <title>Genomic Encyclopedia of Type Strains, Phase IV (KMG-IV): sequencing the most valuable type-strain genomes for metagenomic binning, comparative biology and taxonomic classification.</title>
        <authorList>
            <person name="Goeker M."/>
        </authorList>
    </citation>
    <scope>NUCLEOTIDE SEQUENCE [LARGE SCALE GENOMIC DNA]</scope>
    <source>
        <strain evidence="2 3">DSM 102238</strain>
    </source>
</reference>
<proteinExistence type="predicted"/>
<protein>
    <submittedName>
        <fullName evidence="2">Uncharacterized protein</fullName>
    </submittedName>
</protein>
<feature type="chain" id="PRO_5031414672" evidence="1">
    <location>
        <begin position="21"/>
        <end position="52"/>
    </location>
</feature>
<evidence type="ECO:0000256" key="1">
    <source>
        <dbReference type="SAM" id="SignalP"/>
    </source>
</evidence>
<organism evidence="2 3">
    <name type="scientific">Aureimonas pseudogalii</name>
    <dbReference type="NCBI Taxonomy" id="1744844"/>
    <lineage>
        <taxon>Bacteria</taxon>
        <taxon>Pseudomonadati</taxon>
        <taxon>Pseudomonadota</taxon>
        <taxon>Alphaproteobacteria</taxon>
        <taxon>Hyphomicrobiales</taxon>
        <taxon>Aurantimonadaceae</taxon>
        <taxon>Aureimonas</taxon>
    </lineage>
</organism>